<dbReference type="CDD" id="cd07377">
    <property type="entry name" value="WHTH_GntR"/>
    <property type="match status" value="1"/>
</dbReference>
<comment type="caution">
    <text evidence="6">The sequence shown here is derived from an EMBL/GenBank/DDBJ whole genome shotgun (WGS) entry which is preliminary data.</text>
</comment>
<accession>A0ABM9R6H0</accession>
<dbReference type="PANTHER" id="PTHR38445:SF12">
    <property type="entry name" value="GNTR-FAMILY TRANSCRIPTIONAL REGULATOR"/>
    <property type="match status" value="1"/>
</dbReference>
<feature type="compositionally biased region" description="Polar residues" evidence="4">
    <location>
        <begin position="135"/>
        <end position="151"/>
    </location>
</feature>
<dbReference type="InterPro" id="IPR036390">
    <property type="entry name" value="WH_DNA-bd_sf"/>
</dbReference>
<gene>
    <name evidence="6" type="primary">ytrA_1</name>
    <name evidence="6" type="ORF">BLIC_c02024</name>
</gene>
<reference evidence="6 7" key="1">
    <citation type="submission" date="2014-09" db="EMBL/GenBank/DDBJ databases">
        <authorList>
            <person name="Bertelli C."/>
        </authorList>
    </citation>
    <scope>NUCLEOTIDE SEQUENCE [LARGE SCALE GENOMIC DNA]</scope>
    <source>
        <strain evidence="6 7">BIC1401111250</strain>
    </source>
</reference>
<dbReference type="Gene3D" id="1.10.10.10">
    <property type="entry name" value="Winged helix-like DNA-binding domain superfamily/Winged helix DNA-binding domain"/>
    <property type="match status" value="1"/>
</dbReference>
<evidence type="ECO:0000256" key="3">
    <source>
        <dbReference type="ARBA" id="ARBA00023163"/>
    </source>
</evidence>
<sequence>MTVIVEIDQRSDVPIYEQLHRQLIAAIAGDELSPGDSLPSVRSLAVDLGINLHTVNKAYALLRDEGYIVMRRGAGATVAEHDGGGEAPNRTAEAQDERMGEELYRLALAYRARGGDSAAFLDATKRQCERAYGVRSSQSVTDGATKGNQGR</sequence>
<keyword evidence="1" id="KW-0805">Transcription regulation</keyword>
<feature type="region of interest" description="Disordered" evidence="4">
    <location>
        <begin position="132"/>
        <end position="151"/>
    </location>
</feature>
<protein>
    <submittedName>
        <fullName evidence="6">HTH-type transcriptional repressor YtrA</fullName>
    </submittedName>
</protein>
<dbReference type="InterPro" id="IPR036388">
    <property type="entry name" value="WH-like_DNA-bd_sf"/>
</dbReference>
<keyword evidence="7" id="KW-1185">Reference proteome</keyword>
<dbReference type="SUPFAM" id="SSF46785">
    <property type="entry name" value="Winged helix' DNA-binding domain"/>
    <property type="match status" value="1"/>
</dbReference>
<dbReference type="Pfam" id="PF00392">
    <property type="entry name" value="GntR"/>
    <property type="match status" value="1"/>
</dbReference>
<evidence type="ECO:0000313" key="6">
    <source>
        <dbReference type="EMBL" id="CEF04615.1"/>
    </source>
</evidence>
<feature type="domain" description="HTH gntR-type" evidence="5">
    <location>
        <begin position="13"/>
        <end position="81"/>
    </location>
</feature>
<evidence type="ECO:0000259" key="5">
    <source>
        <dbReference type="PROSITE" id="PS50949"/>
    </source>
</evidence>
<feature type="region of interest" description="Disordered" evidence="4">
    <location>
        <begin position="78"/>
        <end position="98"/>
    </location>
</feature>
<evidence type="ECO:0000256" key="1">
    <source>
        <dbReference type="ARBA" id="ARBA00023015"/>
    </source>
</evidence>
<keyword evidence="2" id="KW-0238">DNA-binding</keyword>
<dbReference type="PROSITE" id="PS50949">
    <property type="entry name" value="HTH_GNTR"/>
    <property type="match status" value="1"/>
</dbReference>
<name>A0ABM9R6H0_BIFLI</name>
<dbReference type="Proteomes" id="UP000043107">
    <property type="component" value="Unassembled WGS sequence"/>
</dbReference>
<dbReference type="SMART" id="SM00345">
    <property type="entry name" value="HTH_GNTR"/>
    <property type="match status" value="1"/>
</dbReference>
<keyword evidence="3" id="KW-0804">Transcription</keyword>
<dbReference type="EMBL" id="CCWP01000039">
    <property type="protein sequence ID" value="CEF04615.1"/>
    <property type="molecule type" value="Genomic_DNA"/>
</dbReference>
<dbReference type="PANTHER" id="PTHR38445">
    <property type="entry name" value="HTH-TYPE TRANSCRIPTIONAL REPRESSOR YTRA"/>
    <property type="match status" value="1"/>
</dbReference>
<evidence type="ECO:0000256" key="2">
    <source>
        <dbReference type="ARBA" id="ARBA00023125"/>
    </source>
</evidence>
<proteinExistence type="predicted"/>
<evidence type="ECO:0000256" key="4">
    <source>
        <dbReference type="SAM" id="MobiDB-lite"/>
    </source>
</evidence>
<dbReference type="InterPro" id="IPR000524">
    <property type="entry name" value="Tscrpt_reg_HTH_GntR"/>
</dbReference>
<evidence type="ECO:0000313" key="7">
    <source>
        <dbReference type="Proteomes" id="UP000043107"/>
    </source>
</evidence>
<organism evidence="6 7">
    <name type="scientific">Bifidobacterium longum subsp. infantis</name>
    <dbReference type="NCBI Taxonomy" id="1682"/>
    <lineage>
        <taxon>Bacteria</taxon>
        <taxon>Bacillati</taxon>
        <taxon>Actinomycetota</taxon>
        <taxon>Actinomycetes</taxon>
        <taxon>Bifidobacteriales</taxon>
        <taxon>Bifidobacteriaceae</taxon>
        <taxon>Bifidobacterium</taxon>
    </lineage>
</organism>